<dbReference type="PANTHER" id="PTHR47481:SF31">
    <property type="entry name" value="OS01G0873500 PROTEIN"/>
    <property type="match status" value="1"/>
</dbReference>
<proteinExistence type="predicted"/>
<accession>A0A7J0EQC2</accession>
<dbReference type="OrthoDB" id="1752333at2759"/>
<evidence type="ECO:0000313" key="2">
    <source>
        <dbReference type="Proteomes" id="UP000585474"/>
    </source>
</evidence>
<keyword evidence="2" id="KW-1185">Reference proteome</keyword>
<evidence type="ECO:0008006" key="3">
    <source>
        <dbReference type="Google" id="ProtNLM"/>
    </source>
</evidence>
<name>A0A7J0EQC2_9ERIC</name>
<protein>
    <recommendedName>
        <fullName evidence="3">GAG-pre-integrase domain-containing protein</fullName>
    </recommendedName>
</protein>
<dbReference type="EMBL" id="BJWL01000006">
    <property type="protein sequence ID" value="GFY88678.1"/>
    <property type="molecule type" value="Genomic_DNA"/>
</dbReference>
<organism evidence="1 2">
    <name type="scientific">Actinidia rufa</name>
    <dbReference type="NCBI Taxonomy" id="165716"/>
    <lineage>
        <taxon>Eukaryota</taxon>
        <taxon>Viridiplantae</taxon>
        <taxon>Streptophyta</taxon>
        <taxon>Embryophyta</taxon>
        <taxon>Tracheophyta</taxon>
        <taxon>Spermatophyta</taxon>
        <taxon>Magnoliopsida</taxon>
        <taxon>eudicotyledons</taxon>
        <taxon>Gunneridae</taxon>
        <taxon>Pentapetalae</taxon>
        <taxon>asterids</taxon>
        <taxon>Ericales</taxon>
        <taxon>Actinidiaceae</taxon>
        <taxon>Actinidia</taxon>
    </lineage>
</organism>
<dbReference type="AlphaFoldDB" id="A0A7J0EQC2"/>
<sequence length="293" mass="32487">MNNQQSELLKKLGVDFGDLRKEANITGRGESAKDPSGVEMRLSFRLKQGDLSITQYLHKAKVLSDELSAAGHPVSLQDFNLLLLSREFLHSDSFSSLEVAANSESSPKDNLVQRGRGCGLNTGSRSNDYRSNAPVAHLASYTPPTAPLATWIPDTGASHHATSNLTDLTHHDDYHEPDQLHVGNSILQTPSSSFHLFNALHVSSLTKSLLSISQFTKDNGVYFEFHLSHFFVKDQATQKILLRGENESGLYKLSKSTPVPPSAHLSKQVDSVCWHHRLGHPHQWVLHQAMVER</sequence>
<reference evidence="1 2" key="1">
    <citation type="submission" date="2019-07" db="EMBL/GenBank/DDBJ databases">
        <title>De Novo Assembly of kiwifruit Actinidia rufa.</title>
        <authorList>
            <person name="Sugita-Konishi S."/>
            <person name="Sato K."/>
            <person name="Mori E."/>
            <person name="Abe Y."/>
            <person name="Kisaki G."/>
            <person name="Hamano K."/>
            <person name="Suezawa K."/>
            <person name="Otani M."/>
            <person name="Fukuda T."/>
            <person name="Manabe T."/>
            <person name="Gomi K."/>
            <person name="Tabuchi M."/>
            <person name="Akimitsu K."/>
            <person name="Kataoka I."/>
        </authorList>
    </citation>
    <scope>NUCLEOTIDE SEQUENCE [LARGE SCALE GENOMIC DNA]</scope>
    <source>
        <strain evidence="2">cv. Fuchu</strain>
    </source>
</reference>
<dbReference type="Proteomes" id="UP000585474">
    <property type="component" value="Unassembled WGS sequence"/>
</dbReference>
<dbReference type="PANTHER" id="PTHR47481">
    <property type="match status" value="1"/>
</dbReference>
<comment type="caution">
    <text evidence="1">The sequence shown here is derived from an EMBL/GenBank/DDBJ whole genome shotgun (WGS) entry which is preliminary data.</text>
</comment>
<gene>
    <name evidence="1" type="ORF">Acr_06g0006180</name>
</gene>
<evidence type="ECO:0000313" key="1">
    <source>
        <dbReference type="EMBL" id="GFY88678.1"/>
    </source>
</evidence>